<dbReference type="Gene3D" id="3.20.20.70">
    <property type="entry name" value="Aldolase class I"/>
    <property type="match status" value="1"/>
</dbReference>
<keyword evidence="5 6" id="KW-0408">Iron</keyword>
<dbReference type="SUPFAM" id="SSF55856">
    <property type="entry name" value="Cytochrome b5-like heme/steroid binding domain"/>
    <property type="match status" value="1"/>
</dbReference>
<dbReference type="PROSITE" id="PS50255">
    <property type="entry name" value="CYTOCHROME_B5_2"/>
    <property type="match status" value="1"/>
</dbReference>
<keyword evidence="2 6" id="KW-0349">Heme</keyword>
<dbReference type="PANTHER" id="PTHR10578">
    <property type="entry name" value="S -2-HYDROXY-ACID OXIDASE-RELATED"/>
    <property type="match status" value="1"/>
</dbReference>
<evidence type="ECO:0000256" key="5">
    <source>
        <dbReference type="ARBA" id="ARBA00023004"/>
    </source>
</evidence>
<dbReference type="SMART" id="SM01117">
    <property type="entry name" value="Cyt-b5"/>
    <property type="match status" value="1"/>
</dbReference>
<dbReference type="GO" id="GO:0016491">
    <property type="term" value="F:oxidoreductase activity"/>
    <property type="evidence" value="ECO:0007669"/>
    <property type="project" value="UniProtKB-KW"/>
</dbReference>
<evidence type="ECO:0000256" key="6">
    <source>
        <dbReference type="RuleBase" id="RU362121"/>
    </source>
</evidence>
<dbReference type="PRINTS" id="PR00363">
    <property type="entry name" value="CYTOCHROMEB5"/>
</dbReference>
<dbReference type="PANTHER" id="PTHR10578:SF104">
    <property type="entry name" value="CYTOCHROME B2, MITOCHONDRIAL-RELATED"/>
    <property type="match status" value="1"/>
</dbReference>
<accession>A0A8K0T1V0</accession>
<dbReference type="AlphaFoldDB" id="A0A8K0T1V0"/>
<dbReference type="Pfam" id="PF01070">
    <property type="entry name" value="FMN_dh"/>
    <property type="match status" value="1"/>
</dbReference>
<keyword evidence="4" id="KW-0560">Oxidoreductase</keyword>
<dbReference type="InterPro" id="IPR036400">
    <property type="entry name" value="Cyt_B5-like_heme/steroid_sf"/>
</dbReference>
<dbReference type="InterPro" id="IPR018506">
    <property type="entry name" value="Cyt_B5_heme-BS"/>
</dbReference>
<evidence type="ECO:0000313" key="10">
    <source>
        <dbReference type="Proteomes" id="UP000813385"/>
    </source>
</evidence>
<sequence>MMDASEVAKHNTKDSCWVVIHGTAWDVTDFLDEHPGGVKLILKHAGGDATEAYESIHNRDLITETLPPTRCLGAIDAKSLVAMTTSEETTKPKPAYPSLGAIINVDDFEKVAERYLTETGWAYYSSGAEDELSIQESRRVFRKLSLRPRILRDVDNISTVTDILGFSSSLPIYISPTGSAKFAHPDAEPLIVSAAGKEGIIYCMPTSPSAGLESIFGARVQDSQPLFFQLYVNRDKEKAKATIRKAVSLGAKAIFITVDSPVIGKRERDERLTAGDDPFVASTGVAKTSSAGLLNAGLTWKDLIWIRETTTLPLVIKGIQSAEDAVLAYQHGVDGIVLSNHGGRSQDTAQTPMITLLEIRKYAPQLLSPGGRKFQIFLDGGIRRGTDVIKALALGATAVGIGRPVLYSMTAGYGENGIRRLVQILRAELETNMAMIGAARLDDLVPEMVNSERAEKGVSLRVKL</sequence>
<reference evidence="9" key="1">
    <citation type="journal article" date="2021" name="Nat. Commun.">
        <title>Genetic determinants of endophytism in the Arabidopsis root mycobiome.</title>
        <authorList>
            <person name="Mesny F."/>
            <person name="Miyauchi S."/>
            <person name="Thiergart T."/>
            <person name="Pickel B."/>
            <person name="Atanasova L."/>
            <person name="Karlsson M."/>
            <person name="Huettel B."/>
            <person name="Barry K.W."/>
            <person name="Haridas S."/>
            <person name="Chen C."/>
            <person name="Bauer D."/>
            <person name="Andreopoulos W."/>
            <person name="Pangilinan J."/>
            <person name="LaButti K."/>
            <person name="Riley R."/>
            <person name="Lipzen A."/>
            <person name="Clum A."/>
            <person name="Drula E."/>
            <person name="Henrissat B."/>
            <person name="Kohler A."/>
            <person name="Grigoriev I.V."/>
            <person name="Martin F.M."/>
            <person name="Hacquard S."/>
        </authorList>
    </citation>
    <scope>NUCLEOTIDE SEQUENCE</scope>
    <source>
        <strain evidence="9">MPI-CAGE-AT-0016</strain>
    </source>
</reference>
<feature type="domain" description="FMN hydroxy acid dehydrogenase" evidence="8">
    <location>
        <begin position="97"/>
        <end position="454"/>
    </location>
</feature>
<evidence type="ECO:0000256" key="2">
    <source>
        <dbReference type="ARBA" id="ARBA00022617"/>
    </source>
</evidence>
<evidence type="ECO:0000313" key="9">
    <source>
        <dbReference type="EMBL" id="KAH7347528.1"/>
    </source>
</evidence>
<dbReference type="GO" id="GO:0046872">
    <property type="term" value="F:metal ion binding"/>
    <property type="evidence" value="ECO:0007669"/>
    <property type="project" value="UniProtKB-UniRule"/>
</dbReference>
<dbReference type="Gene3D" id="3.10.120.10">
    <property type="entry name" value="Cytochrome b5-like heme/steroid binding domain"/>
    <property type="match status" value="1"/>
</dbReference>
<evidence type="ECO:0000259" key="8">
    <source>
        <dbReference type="PROSITE" id="PS51349"/>
    </source>
</evidence>
<keyword evidence="3 6" id="KW-0479">Metal-binding</keyword>
<protein>
    <submittedName>
        <fullName evidence="9">Glycolate oxidase</fullName>
    </submittedName>
</protein>
<dbReference type="Pfam" id="PF00173">
    <property type="entry name" value="Cyt-b5"/>
    <property type="match status" value="1"/>
</dbReference>
<evidence type="ECO:0000256" key="3">
    <source>
        <dbReference type="ARBA" id="ARBA00022723"/>
    </source>
</evidence>
<evidence type="ECO:0000256" key="1">
    <source>
        <dbReference type="ARBA" id="ARBA00001917"/>
    </source>
</evidence>
<evidence type="ECO:0000259" key="7">
    <source>
        <dbReference type="PROSITE" id="PS50255"/>
    </source>
</evidence>
<comment type="cofactor">
    <cofactor evidence="1">
        <name>FMN</name>
        <dbReference type="ChEBI" id="CHEBI:58210"/>
    </cofactor>
</comment>
<dbReference type="SUPFAM" id="SSF51395">
    <property type="entry name" value="FMN-linked oxidoreductases"/>
    <property type="match status" value="1"/>
</dbReference>
<dbReference type="GO" id="GO:0020037">
    <property type="term" value="F:heme binding"/>
    <property type="evidence" value="ECO:0007669"/>
    <property type="project" value="UniProtKB-UniRule"/>
</dbReference>
<dbReference type="InterPro" id="IPR013785">
    <property type="entry name" value="Aldolase_TIM"/>
</dbReference>
<proteinExistence type="inferred from homology"/>
<dbReference type="InterPro" id="IPR000262">
    <property type="entry name" value="FMN-dep_DH"/>
</dbReference>
<dbReference type="InterPro" id="IPR037458">
    <property type="entry name" value="L-MDH/L-LDH_FMN-bd"/>
</dbReference>
<comment type="similarity">
    <text evidence="6">Belongs to the cytochrome b5 family.</text>
</comment>
<dbReference type="PROSITE" id="PS51349">
    <property type="entry name" value="FMN_HYDROXY_ACID_DH_2"/>
    <property type="match status" value="1"/>
</dbReference>
<dbReference type="Proteomes" id="UP000813385">
    <property type="component" value="Unassembled WGS sequence"/>
</dbReference>
<dbReference type="PROSITE" id="PS00191">
    <property type="entry name" value="CYTOCHROME_B5_1"/>
    <property type="match status" value="1"/>
</dbReference>
<gene>
    <name evidence="9" type="ORF">B0T11DRAFT_291439</name>
</gene>
<organism evidence="9 10">
    <name type="scientific">Plectosphaerella cucumerina</name>
    <dbReference type="NCBI Taxonomy" id="40658"/>
    <lineage>
        <taxon>Eukaryota</taxon>
        <taxon>Fungi</taxon>
        <taxon>Dikarya</taxon>
        <taxon>Ascomycota</taxon>
        <taxon>Pezizomycotina</taxon>
        <taxon>Sordariomycetes</taxon>
        <taxon>Hypocreomycetidae</taxon>
        <taxon>Glomerellales</taxon>
        <taxon>Plectosphaerellaceae</taxon>
        <taxon>Plectosphaerella</taxon>
    </lineage>
</organism>
<dbReference type="OrthoDB" id="1925334at2759"/>
<dbReference type="InterPro" id="IPR001199">
    <property type="entry name" value="Cyt_B5-like_heme/steroid-bd"/>
</dbReference>
<evidence type="ECO:0000256" key="4">
    <source>
        <dbReference type="ARBA" id="ARBA00023002"/>
    </source>
</evidence>
<keyword evidence="10" id="KW-1185">Reference proteome</keyword>
<dbReference type="InterPro" id="IPR037396">
    <property type="entry name" value="FMN_HAD"/>
</dbReference>
<comment type="caution">
    <text evidence="9">The sequence shown here is derived from an EMBL/GenBank/DDBJ whole genome shotgun (WGS) entry which is preliminary data.</text>
</comment>
<name>A0A8K0T1V0_9PEZI</name>
<dbReference type="EMBL" id="JAGPXD010000007">
    <property type="protein sequence ID" value="KAH7347528.1"/>
    <property type="molecule type" value="Genomic_DNA"/>
</dbReference>
<feature type="domain" description="Cytochrome b5 heme-binding" evidence="7">
    <location>
        <begin position="1"/>
        <end position="76"/>
    </location>
</feature>
<dbReference type="CDD" id="cd02922">
    <property type="entry name" value="FCB2_FMN"/>
    <property type="match status" value="1"/>
</dbReference>